<dbReference type="EMBL" id="BMAV01016047">
    <property type="protein sequence ID" value="GFY66432.1"/>
    <property type="molecule type" value="Genomic_DNA"/>
</dbReference>
<feature type="compositionally biased region" description="Basic and acidic residues" evidence="1">
    <location>
        <begin position="1"/>
        <end position="42"/>
    </location>
</feature>
<comment type="caution">
    <text evidence="2">The sequence shown here is derived from an EMBL/GenBank/DDBJ whole genome shotgun (WGS) entry which is preliminary data.</text>
</comment>
<feature type="region of interest" description="Disordered" evidence="1">
    <location>
        <begin position="148"/>
        <end position="246"/>
    </location>
</feature>
<feature type="compositionally biased region" description="Basic and acidic residues" evidence="1">
    <location>
        <begin position="653"/>
        <end position="663"/>
    </location>
</feature>
<feature type="compositionally biased region" description="Basic and acidic residues" evidence="1">
    <location>
        <begin position="582"/>
        <end position="591"/>
    </location>
</feature>
<feature type="compositionally biased region" description="Basic and acidic residues" evidence="1">
    <location>
        <begin position="764"/>
        <end position="778"/>
    </location>
</feature>
<feature type="compositionally biased region" description="Basic and acidic residues" evidence="1">
    <location>
        <begin position="175"/>
        <end position="186"/>
    </location>
</feature>
<evidence type="ECO:0000256" key="1">
    <source>
        <dbReference type="SAM" id="MobiDB-lite"/>
    </source>
</evidence>
<feature type="compositionally biased region" description="Basic and acidic residues" evidence="1">
    <location>
        <begin position="836"/>
        <end position="848"/>
    </location>
</feature>
<dbReference type="Proteomes" id="UP000886998">
    <property type="component" value="Unassembled WGS sequence"/>
</dbReference>
<feature type="compositionally biased region" description="Basic residues" evidence="1">
    <location>
        <begin position="860"/>
        <end position="888"/>
    </location>
</feature>
<feature type="compositionally biased region" description="Basic and acidic residues" evidence="1">
    <location>
        <begin position="793"/>
        <end position="805"/>
    </location>
</feature>
<feature type="region of interest" description="Disordered" evidence="1">
    <location>
        <begin position="1"/>
        <end position="111"/>
    </location>
</feature>
<gene>
    <name evidence="2" type="ORF">TNIN_237821</name>
</gene>
<organism evidence="2 3">
    <name type="scientific">Trichonephila inaurata madagascariensis</name>
    <dbReference type="NCBI Taxonomy" id="2747483"/>
    <lineage>
        <taxon>Eukaryota</taxon>
        <taxon>Metazoa</taxon>
        <taxon>Ecdysozoa</taxon>
        <taxon>Arthropoda</taxon>
        <taxon>Chelicerata</taxon>
        <taxon>Arachnida</taxon>
        <taxon>Araneae</taxon>
        <taxon>Araneomorphae</taxon>
        <taxon>Entelegynae</taxon>
        <taxon>Araneoidea</taxon>
        <taxon>Nephilidae</taxon>
        <taxon>Trichonephila</taxon>
        <taxon>Trichonephila inaurata</taxon>
    </lineage>
</organism>
<feature type="region of interest" description="Disordered" evidence="1">
    <location>
        <begin position="271"/>
        <end position="428"/>
    </location>
</feature>
<feature type="compositionally biased region" description="Low complexity" evidence="1">
    <location>
        <begin position="702"/>
        <end position="729"/>
    </location>
</feature>
<feature type="compositionally biased region" description="Basic and acidic residues" evidence="1">
    <location>
        <begin position="87"/>
        <end position="101"/>
    </location>
</feature>
<feature type="compositionally biased region" description="Basic and acidic residues" evidence="1">
    <location>
        <begin position="322"/>
        <end position="351"/>
    </location>
</feature>
<feature type="compositionally biased region" description="Basic and acidic residues" evidence="1">
    <location>
        <begin position="278"/>
        <end position="300"/>
    </location>
</feature>
<feature type="compositionally biased region" description="Low complexity" evidence="1">
    <location>
        <begin position="889"/>
        <end position="914"/>
    </location>
</feature>
<dbReference type="OrthoDB" id="6437944at2759"/>
<feature type="compositionally biased region" description="Polar residues" evidence="1">
    <location>
        <begin position="187"/>
        <end position="213"/>
    </location>
</feature>
<feature type="region of interest" description="Disordered" evidence="1">
    <location>
        <begin position="764"/>
        <end position="914"/>
    </location>
</feature>
<feature type="region of interest" description="Disordered" evidence="1">
    <location>
        <begin position="453"/>
        <end position="490"/>
    </location>
</feature>
<feature type="compositionally biased region" description="Basic and acidic residues" evidence="1">
    <location>
        <begin position="680"/>
        <end position="699"/>
    </location>
</feature>
<name>A0A8X6Y6H8_9ARAC</name>
<feature type="compositionally biased region" description="Basic and acidic residues" evidence="1">
    <location>
        <begin position="404"/>
        <end position="428"/>
    </location>
</feature>
<evidence type="ECO:0000313" key="3">
    <source>
        <dbReference type="Proteomes" id="UP000886998"/>
    </source>
</evidence>
<dbReference type="AlphaFoldDB" id="A0A8X6Y6H8"/>
<feature type="compositionally biased region" description="Low complexity" evidence="1">
    <location>
        <begin position="374"/>
        <end position="385"/>
    </location>
</feature>
<evidence type="ECO:0000313" key="2">
    <source>
        <dbReference type="EMBL" id="GFY66432.1"/>
    </source>
</evidence>
<feature type="region of interest" description="Disordered" evidence="1">
    <location>
        <begin position="530"/>
        <end position="557"/>
    </location>
</feature>
<protein>
    <submittedName>
        <fullName evidence="2">Uncharacterized protein</fullName>
    </submittedName>
</protein>
<feature type="compositionally biased region" description="Basic and acidic residues" evidence="1">
    <location>
        <begin position="219"/>
        <end position="231"/>
    </location>
</feature>
<keyword evidence="3" id="KW-1185">Reference proteome</keyword>
<feature type="region of interest" description="Disordered" evidence="1">
    <location>
        <begin position="582"/>
        <end position="743"/>
    </location>
</feature>
<proteinExistence type="predicted"/>
<reference evidence="2" key="1">
    <citation type="submission" date="2020-08" db="EMBL/GenBank/DDBJ databases">
        <title>Multicomponent nature underlies the extraordinary mechanical properties of spider dragline silk.</title>
        <authorList>
            <person name="Kono N."/>
            <person name="Nakamura H."/>
            <person name="Mori M."/>
            <person name="Yoshida Y."/>
            <person name="Ohtoshi R."/>
            <person name="Malay A.D."/>
            <person name="Moran D.A.P."/>
            <person name="Tomita M."/>
            <person name="Numata K."/>
            <person name="Arakawa K."/>
        </authorList>
    </citation>
    <scope>NUCLEOTIDE SEQUENCE</scope>
</reference>
<feature type="compositionally biased region" description="Polar residues" evidence="1">
    <location>
        <begin position="530"/>
        <end position="556"/>
    </location>
</feature>
<accession>A0A8X6Y6H8</accession>
<sequence length="914" mass="100564">MSDKFGEKVSETRDDLQHLKLGKNEEEECKESKDESARKEETGSPSRKIISSEEPPEPQPGTSGQQMQLFPEDESVFPEAEMQTLPSRDKEKNVAGTKEEQEPTDFAKMPHKNVVRYFMRDDSFQRESTPSEEGNTLSDVSEICTQTAGSSMEESVYHDAPSSVKSEPSVSLYHDAVESQNADHSDSNSLAGLPSLTSSEPTGVSTVSTPTEEQGNDAYMKRLEQEARERGSPQSTSSGTGSANLDWAVERVEGERLRIFGQYDVPVMRDVVPSQRENVSEEQGHEEYMEELNKEARQRNYDTSSSDASSVEHPALENFQKWMDKGKRTKSDKSPDKVGGEAELSKCDGGSEKIISPLPTYLEGCEQQDREVSEPSSSSSEIGSGELREMTNFEKWLSAGKNVHSFDDSEKREENKQGKKSSFAKEVECSIKDQKPGPRLKVKYATIPTPEEMIESFGTVEPVPDTDPTLKESGMSPKQMEVGSPVEPEFVPEITEKRDVTLENVSILQSVLPSLKTPDLEETNLHGNEAVQSTSRHGMESELTSVQSRASFSETSNIKDENTDFTVSSGIKSPTKCIKLDEVSKTGAEPHTHRKSWQKSGSLRKLQHSTISSMESTEENVAPFGIEEPITDVEIEKSPEQMDVSLPSADTTDPERALLHEMEAMQSASEHGLASTFQSEESRRALSDASDFKDGRPDSRLSSSSAEPFSTSSEFSHVLGSSIESSESEGTTMLRSAPKPGSQLKMQYATVSRIETIEEERVTEFKAGFERNVEHQTKDPGMSSEQMEMGSPVEREITPEKDETVKVQSESGDTAPDRSLSGSETKRPSVSIPVSKSEKQSSKPERKTATSAMATCASKSGKRSRKKARIDKDKKVKHPVSPKKRVRRLGSGSASESTGELSGSGTDSDYSAGN</sequence>